<sequence>MAVERHAGKIYTRALFEQFEHILYECGAYQVEEIEKGKTYVAIHTEAEHREKWCRISYRVTVLDGDDEFECGCGQFAHMGLLCSHVLKVLDFIRVTEIPKKHILKRWTKNARDILPPHLVPEGPCTAKPI</sequence>
<dbReference type="PANTHER" id="PTHR47482:SF5">
    <property type="entry name" value="FAR1 DOMAIN-CONTAINING PROTEIN"/>
    <property type="match status" value="1"/>
</dbReference>
<dbReference type="InterPro" id="IPR007527">
    <property type="entry name" value="Znf_SWIM"/>
</dbReference>
<evidence type="ECO:0000256" key="1">
    <source>
        <dbReference type="ARBA" id="ARBA00022723"/>
    </source>
</evidence>
<dbReference type="PROSITE" id="PS50966">
    <property type="entry name" value="ZF_SWIM"/>
    <property type="match status" value="1"/>
</dbReference>
<accession>A0A8R7PAH3</accession>
<proteinExistence type="predicted"/>
<organism evidence="6 7">
    <name type="scientific">Triticum urartu</name>
    <name type="common">Red wild einkorn</name>
    <name type="synonym">Crithodium urartu</name>
    <dbReference type="NCBI Taxonomy" id="4572"/>
    <lineage>
        <taxon>Eukaryota</taxon>
        <taxon>Viridiplantae</taxon>
        <taxon>Streptophyta</taxon>
        <taxon>Embryophyta</taxon>
        <taxon>Tracheophyta</taxon>
        <taxon>Spermatophyta</taxon>
        <taxon>Magnoliopsida</taxon>
        <taxon>Liliopsida</taxon>
        <taxon>Poales</taxon>
        <taxon>Poaceae</taxon>
        <taxon>BOP clade</taxon>
        <taxon>Pooideae</taxon>
        <taxon>Triticodae</taxon>
        <taxon>Triticeae</taxon>
        <taxon>Triticinae</taxon>
        <taxon>Triticum</taxon>
    </lineage>
</organism>
<name>A0A8R7PAH3_TRIUA</name>
<keyword evidence="3" id="KW-0862">Zinc</keyword>
<dbReference type="SMART" id="SM00575">
    <property type="entry name" value="ZnF_PMZ"/>
    <property type="match status" value="1"/>
</dbReference>
<protein>
    <recommendedName>
        <fullName evidence="5">SWIM-type domain-containing protein</fullName>
    </recommendedName>
</protein>
<feature type="domain" description="SWIM-type" evidence="5">
    <location>
        <begin position="58"/>
        <end position="94"/>
    </location>
</feature>
<evidence type="ECO:0000259" key="5">
    <source>
        <dbReference type="PROSITE" id="PS50966"/>
    </source>
</evidence>
<evidence type="ECO:0000256" key="4">
    <source>
        <dbReference type="PROSITE-ProRule" id="PRU00325"/>
    </source>
</evidence>
<evidence type="ECO:0000313" key="7">
    <source>
        <dbReference type="Proteomes" id="UP000015106"/>
    </source>
</evidence>
<dbReference type="InterPro" id="IPR006564">
    <property type="entry name" value="Znf_PMZ"/>
</dbReference>
<dbReference type="Pfam" id="PF04434">
    <property type="entry name" value="SWIM"/>
    <property type="match status" value="1"/>
</dbReference>
<evidence type="ECO:0000256" key="3">
    <source>
        <dbReference type="ARBA" id="ARBA00022833"/>
    </source>
</evidence>
<dbReference type="Gramene" id="TuG1812G0200001141.01.T01">
    <property type="protein sequence ID" value="TuG1812G0200001141.01.T01"/>
    <property type="gene ID" value="TuG1812G0200001141.01"/>
</dbReference>
<reference evidence="7" key="1">
    <citation type="journal article" date="2013" name="Nature">
        <title>Draft genome of the wheat A-genome progenitor Triticum urartu.</title>
        <authorList>
            <person name="Ling H.Q."/>
            <person name="Zhao S."/>
            <person name="Liu D."/>
            <person name="Wang J."/>
            <person name="Sun H."/>
            <person name="Zhang C."/>
            <person name="Fan H."/>
            <person name="Li D."/>
            <person name="Dong L."/>
            <person name="Tao Y."/>
            <person name="Gao C."/>
            <person name="Wu H."/>
            <person name="Li Y."/>
            <person name="Cui Y."/>
            <person name="Guo X."/>
            <person name="Zheng S."/>
            <person name="Wang B."/>
            <person name="Yu K."/>
            <person name="Liang Q."/>
            <person name="Yang W."/>
            <person name="Lou X."/>
            <person name="Chen J."/>
            <person name="Feng M."/>
            <person name="Jian J."/>
            <person name="Zhang X."/>
            <person name="Luo G."/>
            <person name="Jiang Y."/>
            <person name="Liu J."/>
            <person name="Wang Z."/>
            <person name="Sha Y."/>
            <person name="Zhang B."/>
            <person name="Wu H."/>
            <person name="Tang D."/>
            <person name="Shen Q."/>
            <person name="Xue P."/>
            <person name="Zou S."/>
            <person name="Wang X."/>
            <person name="Liu X."/>
            <person name="Wang F."/>
            <person name="Yang Y."/>
            <person name="An X."/>
            <person name="Dong Z."/>
            <person name="Zhang K."/>
            <person name="Zhang X."/>
            <person name="Luo M.C."/>
            <person name="Dvorak J."/>
            <person name="Tong Y."/>
            <person name="Wang J."/>
            <person name="Yang H."/>
            <person name="Li Z."/>
            <person name="Wang D."/>
            <person name="Zhang A."/>
            <person name="Wang J."/>
        </authorList>
    </citation>
    <scope>NUCLEOTIDE SEQUENCE</scope>
    <source>
        <strain evidence="7">cv. G1812</strain>
    </source>
</reference>
<evidence type="ECO:0000256" key="2">
    <source>
        <dbReference type="ARBA" id="ARBA00022771"/>
    </source>
</evidence>
<dbReference type="GO" id="GO:0008270">
    <property type="term" value="F:zinc ion binding"/>
    <property type="evidence" value="ECO:0007669"/>
    <property type="project" value="UniProtKB-KW"/>
</dbReference>
<keyword evidence="2 4" id="KW-0863">Zinc-finger</keyword>
<reference evidence="6" key="3">
    <citation type="submission" date="2022-06" db="UniProtKB">
        <authorList>
            <consortium name="EnsemblPlants"/>
        </authorList>
    </citation>
    <scope>IDENTIFICATION</scope>
</reference>
<keyword evidence="1" id="KW-0479">Metal-binding</keyword>
<dbReference type="EnsemblPlants" id="TuG1812G0200001141.01.T01">
    <property type="protein sequence ID" value="TuG1812G0200001141.01.T01"/>
    <property type="gene ID" value="TuG1812G0200001141.01"/>
</dbReference>
<reference evidence="6" key="2">
    <citation type="submission" date="2018-03" db="EMBL/GenBank/DDBJ databases">
        <title>The Triticum urartu genome reveals the dynamic nature of wheat genome evolution.</title>
        <authorList>
            <person name="Ling H."/>
            <person name="Ma B."/>
            <person name="Shi X."/>
            <person name="Liu H."/>
            <person name="Dong L."/>
            <person name="Sun H."/>
            <person name="Cao Y."/>
            <person name="Gao Q."/>
            <person name="Zheng S."/>
            <person name="Li Y."/>
            <person name="Yu Y."/>
            <person name="Du H."/>
            <person name="Qi M."/>
            <person name="Li Y."/>
            <person name="Yu H."/>
            <person name="Cui Y."/>
            <person name="Wang N."/>
            <person name="Chen C."/>
            <person name="Wu H."/>
            <person name="Zhao Y."/>
            <person name="Zhang J."/>
            <person name="Li Y."/>
            <person name="Zhou W."/>
            <person name="Zhang B."/>
            <person name="Hu W."/>
            <person name="Eijk M."/>
            <person name="Tang J."/>
            <person name="Witsenboer H."/>
            <person name="Zhao S."/>
            <person name="Li Z."/>
            <person name="Zhang A."/>
            <person name="Wang D."/>
            <person name="Liang C."/>
        </authorList>
    </citation>
    <scope>NUCLEOTIDE SEQUENCE [LARGE SCALE GENOMIC DNA]</scope>
    <source>
        <strain evidence="6">cv. G1812</strain>
    </source>
</reference>
<keyword evidence="7" id="KW-1185">Reference proteome</keyword>
<dbReference type="PANTHER" id="PTHR47482">
    <property type="entry name" value="OS11G0632001 PROTEIN"/>
    <property type="match status" value="1"/>
</dbReference>
<evidence type="ECO:0000313" key="6">
    <source>
        <dbReference type="EnsemblPlants" id="TuG1812G0200001141.01.T01"/>
    </source>
</evidence>
<dbReference type="AlphaFoldDB" id="A0A8R7PAH3"/>
<dbReference type="Proteomes" id="UP000015106">
    <property type="component" value="Chromosome 2"/>
</dbReference>